<feature type="domain" description="BRCT" evidence="2">
    <location>
        <begin position="192"/>
        <end position="298"/>
    </location>
</feature>
<dbReference type="SUPFAM" id="SSF52113">
    <property type="entry name" value="BRCT domain"/>
    <property type="match status" value="1"/>
</dbReference>
<evidence type="ECO:0000313" key="3">
    <source>
        <dbReference type="EMBL" id="KAK4219156.1"/>
    </source>
</evidence>
<dbReference type="AlphaFoldDB" id="A0AAN7BAY7"/>
<dbReference type="Gene3D" id="3.40.50.10190">
    <property type="entry name" value="BRCT domain"/>
    <property type="match status" value="1"/>
</dbReference>
<protein>
    <recommendedName>
        <fullName evidence="2">BRCT domain-containing protein</fullName>
    </recommendedName>
</protein>
<feature type="compositionally biased region" description="Low complexity" evidence="1">
    <location>
        <begin position="17"/>
        <end position="32"/>
    </location>
</feature>
<feature type="region of interest" description="Disordered" evidence="1">
    <location>
        <begin position="119"/>
        <end position="159"/>
    </location>
</feature>
<organism evidence="3 4">
    <name type="scientific">Rhypophila decipiens</name>
    <dbReference type="NCBI Taxonomy" id="261697"/>
    <lineage>
        <taxon>Eukaryota</taxon>
        <taxon>Fungi</taxon>
        <taxon>Dikarya</taxon>
        <taxon>Ascomycota</taxon>
        <taxon>Pezizomycotina</taxon>
        <taxon>Sordariomycetes</taxon>
        <taxon>Sordariomycetidae</taxon>
        <taxon>Sordariales</taxon>
        <taxon>Naviculisporaceae</taxon>
        <taxon>Rhypophila</taxon>
    </lineage>
</organism>
<dbReference type="Proteomes" id="UP001301769">
    <property type="component" value="Unassembled WGS sequence"/>
</dbReference>
<feature type="compositionally biased region" description="Polar residues" evidence="1">
    <location>
        <begin position="138"/>
        <end position="159"/>
    </location>
</feature>
<proteinExistence type="predicted"/>
<name>A0AAN7BAY7_9PEZI</name>
<dbReference type="SMART" id="SM00292">
    <property type="entry name" value="BRCT"/>
    <property type="match status" value="1"/>
</dbReference>
<accession>A0AAN7BAY7</accession>
<dbReference type="InterPro" id="IPR001357">
    <property type="entry name" value="BRCT_dom"/>
</dbReference>
<keyword evidence="4" id="KW-1185">Reference proteome</keyword>
<feature type="region of interest" description="Disordered" evidence="1">
    <location>
        <begin position="1"/>
        <end position="96"/>
    </location>
</feature>
<dbReference type="PROSITE" id="PS50172">
    <property type="entry name" value="BRCT"/>
    <property type="match status" value="1"/>
</dbReference>
<sequence>MAPTELDQQPAPSGQVSSAAGQANRGQGRGQSIRPFDPWNSSSTGHQRAETRGPQGWRESRVAKLQSQFRAGHSGGERISDRVGAGSDDFDERSRTLIPKELRARATNSVADMLRNPGSMRVAGRSCSPEKGDARSRPGSSLGTVLAKTGSSGEDANTKTPPLFMELLEGRTIAGGNEQAGPADSAKQEKEPQRSIFDGLVIYINGSTHPLISDHKLKRVLAENGARTSIHLGRRQVTHVILGKPSGPTGGAGGGLAGGKLEKEIRRIGGCGIKYVSVEWVLESLKAGKRLPEARFANLKVAARGQQSVLGAFSKKG</sequence>
<dbReference type="Pfam" id="PF00533">
    <property type="entry name" value="BRCT"/>
    <property type="match status" value="1"/>
</dbReference>
<dbReference type="InterPro" id="IPR036420">
    <property type="entry name" value="BRCT_dom_sf"/>
</dbReference>
<gene>
    <name evidence="3" type="ORF">QBC37DRAFT_152154</name>
</gene>
<feature type="compositionally biased region" description="Polar residues" evidence="1">
    <location>
        <begin position="1"/>
        <end position="16"/>
    </location>
</feature>
<comment type="caution">
    <text evidence="3">The sequence shown here is derived from an EMBL/GenBank/DDBJ whole genome shotgun (WGS) entry which is preliminary data.</text>
</comment>
<reference evidence="3" key="1">
    <citation type="journal article" date="2023" name="Mol. Phylogenet. Evol.">
        <title>Genome-scale phylogeny and comparative genomics of the fungal order Sordariales.</title>
        <authorList>
            <person name="Hensen N."/>
            <person name="Bonometti L."/>
            <person name="Westerberg I."/>
            <person name="Brannstrom I.O."/>
            <person name="Guillou S."/>
            <person name="Cros-Aarteil S."/>
            <person name="Calhoun S."/>
            <person name="Haridas S."/>
            <person name="Kuo A."/>
            <person name="Mondo S."/>
            <person name="Pangilinan J."/>
            <person name="Riley R."/>
            <person name="LaButti K."/>
            <person name="Andreopoulos B."/>
            <person name="Lipzen A."/>
            <person name="Chen C."/>
            <person name="Yan M."/>
            <person name="Daum C."/>
            <person name="Ng V."/>
            <person name="Clum A."/>
            <person name="Steindorff A."/>
            <person name="Ohm R.A."/>
            <person name="Martin F."/>
            <person name="Silar P."/>
            <person name="Natvig D.O."/>
            <person name="Lalanne C."/>
            <person name="Gautier V."/>
            <person name="Ament-Velasquez S.L."/>
            <person name="Kruys A."/>
            <person name="Hutchinson M.I."/>
            <person name="Powell A.J."/>
            <person name="Barry K."/>
            <person name="Miller A.N."/>
            <person name="Grigoriev I.V."/>
            <person name="Debuchy R."/>
            <person name="Gladieux P."/>
            <person name="Hiltunen Thoren M."/>
            <person name="Johannesson H."/>
        </authorList>
    </citation>
    <scope>NUCLEOTIDE SEQUENCE</scope>
    <source>
        <strain evidence="3">PSN293</strain>
    </source>
</reference>
<evidence type="ECO:0000259" key="2">
    <source>
        <dbReference type="PROSITE" id="PS50172"/>
    </source>
</evidence>
<reference evidence="3" key="2">
    <citation type="submission" date="2023-05" db="EMBL/GenBank/DDBJ databases">
        <authorList>
            <consortium name="Lawrence Berkeley National Laboratory"/>
            <person name="Steindorff A."/>
            <person name="Hensen N."/>
            <person name="Bonometti L."/>
            <person name="Westerberg I."/>
            <person name="Brannstrom I.O."/>
            <person name="Guillou S."/>
            <person name="Cros-Aarteil S."/>
            <person name="Calhoun S."/>
            <person name="Haridas S."/>
            <person name="Kuo A."/>
            <person name="Mondo S."/>
            <person name="Pangilinan J."/>
            <person name="Riley R."/>
            <person name="Labutti K."/>
            <person name="Andreopoulos B."/>
            <person name="Lipzen A."/>
            <person name="Chen C."/>
            <person name="Yanf M."/>
            <person name="Daum C."/>
            <person name="Ng V."/>
            <person name="Clum A."/>
            <person name="Ohm R."/>
            <person name="Martin F."/>
            <person name="Silar P."/>
            <person name="Natvig D."/>
            <person name="Lalanne C."/>
            <person name="Gautier V."/>
            <person name="Ament-Velasquez S.L."/>
            <person name="Kruys A."/>
            <person name="Hutchinson M.I."/>
            <person name="Powell A.J."/>
            <person name="Barry K."/>
            <person name="Miller A.N."/>
            <person name="Grigoriev I.V."/>
            <person name="Debuchy R."/>
            <person name="Gladieux P."/>
            <person name="Thoren M.H."/>
            <person name="Johannesson H."/>
        </authorList>
    </citation>
    <scope>NUCLEOTIDE SEQUENCE</scope>
    <source>
        <strain evidence="3">PSN293</strain>
    </source>
</reference>
<evidence type="ECO:0000256" key="1">
    <source>
        <dbReference type="SAM" id="MobiDB-lite"/>
    </source>
</evidence>
<dbReference type="EMBL" id="MU858049">
    <property type="protein sequence ID" value="KAK4219156.1"/>
    <property type="molecule type" value="Genomic_DNA"/>
</dbReference>
<evidence type="ECO:0000313" key="4">
    <source>
        <dbReference type="Proteomes" id="UP001301769"/>
    </source>
</evidence>